<dbReference type="KEGG" id="ara:Arad_8166"/>
<sequence length="36" mass="4166">MKFAAVGVPDGRDARTMRVETGWLAMRMFPRVDFCF</sequence>
<evidence type="ECO:0000313" key="1">
    <source>
        <dbReference type="EMBL" id="ACM29502.1"/>
    </source>
</evidence>
<dbReference type="EMBL" id="CP000629">
    <property type="protein sequence ID" value="ACM29502.1"/>
    <property type="molecule type" value="Genomic_DNA"/>
</dbReference>
<dbReference type="HOGENOM" id="CLU_3354136_0_0_5"/>
<reference evidence="1 2" key="1">
    <citation type="journal article" date="2009" name="J. Bacteriol.">
        <title>Genome sequences of three Agrobacterium biovars help elucidate the evolution of multichromosome genomes in bacteria.</title>
        <authorList>
            <person name="Slater S.C."/>
            <person name="Goldman B.S."/>
            <person name="Goodner B."/>
            <person name="Setubal J.C."/>
            <person name="Farrand S.K."/>
            <person name="Nester E.W."/>
            <person name="Burr T.J."/>
            <person name="Banta L."/>
            <person name="Dickerman A.W."/>
            <person name="Paulsen I."/>
            <person name="Otten L."/>
            <person name="Suen G."/>
            <person name="Welch R."/>
            <person name="Almeida N.F."/>
            <person name="Arnold F."/>
            <person name="Burton O.T."/>
            <person name="Du Z."/>
            <person name="Ewing A."/>
            <person name="Godsy E."/>
            <person name="Heisel S."/>
            <person name="Houmiel K.L."/>
            <person name="Jhaveri J."/>
            <person name="Lu J."/>
            <person name="Miller N.M."/>
            <person name="Norton S."/>
            <person name="Chen Q."/>
            <person name="Phoolcharoen W."/>
            <person name="Ohlin V."/>
            <person name="Ondrusek D."/>
            <person name="Pride N."/>
            <person name="Stricklin S.L."/>
            <person name="Sun J."/>
            <person name="Wheeler C."/>
            <person name="Wilson L."/>
            <person name="Zhu H."/>
            <person name="Wood D.W."/>
        </authorList>
    </citation>
    <scope>NUCLEOTIDE SEQUENCE [LARGE SCALE GENOMIC DNA]</scope>
    <source>
        <strain evidence="2">K84 / ATCC BAA-868</strain>
    </source>
</reference>
<proteinExistence type="predicted"/>
<dbReference type="Proteomes" id="UP000001600">
    <property type="component" value="Chromosome 2"/>
</dbReference>
<gene>
    <name evidence="1" type="ordered locus">Arad_8166</name>
</gene>
<dbReference type="AlphaFoldDB" id="B9JHW0"/>
<evidence type="ECO:0000313" key="2">
    <source>
        <dbReference type="Proteomes" id="UP000001600"/>
    </source>
</evidence>
<accession>B9JHW0</accession>
<protein>
    <submittedName>
        <fullName evidence="1">Uncharacterized protein</fullName>
    </submittedName>
</protein>
<organism evidence="1 2">
    <name type="scientific">Rhizobium rhizogenes (strain K84 / ATCC BAA-868)</name>
    <name type="common">Agrobacterium radiobacter</name>
    <dbReference type="NCBI Taxonomy" id="311403"/>
    <lineage>
        <taxon>Bacteria</taxon>
        <taxon>Pseudomonadati</taxon>
        <taxon>Pseudomonadota</taxon>
        <taxon>Alphaproteobacteria</taxon>
        <taxon>Hyphomicrobiales</taxon>
        <taxon>Rhizobiaceae</taxon>
        <taxon>Rhizobium/Agrobacterium group</taxon>
        <taxon>Rhizobium</taxon>
    </lineage>
</organism>
<name>B9JHW0_RHIR8</name>